<dbReference type="Proteomes" id="UP000535890">
    <property type="component" value="Unassembled WGS sequence"/>
</dbReference>
<dbReference type="PANTHER" id="PTHR21599:SF0">
    <property type="entry name" value="GLYCERATE KINASE"/>
    <property type="match status" value="1"/>
</dbReference>
<reference evidence="2 3" key="1">
    <citation type="submission" date="2020-07" db="EMBL/GenBank/DDBJ databases">
        <title>Sequencing the genomes of 1000 actinobacteria strains.</title>
        <authorList>
            <person name="Klenk H.-P."/>
        </authorList>
    </citation>
    <scope>NUCLEOTIDE SEQUENCE [LARGE SCALE GENOMIC DNA]</scope>
    <source>
        <strain evidence="2 3">DSM 45772</strain>
    </source>
</reference>
<keyword evidence="3" id="KW-1185">Reference proteome</keyword>
<keyword evidence="2" id="KW-0418">Kinase</keyword>
<accession>A0A7Y9J5T2</accession>
<evidence type="ECO:0000313" key="3">
    <source>
        <dbReference type="Proteomes" id="UP000535890"/>
    </source>
</evidence>
<dbReference type="GO" id="GO:0008887">
    <property type="term" value="F:glycerate kinase activity"/>
    <property type="evidence" value="ECO:0007669"/>
    <property type="project" value="InterPro"/>
</dbReference>
<proteinExistence type="predicted"/>
<dbReference type="EMBL" id="JACCBN010000001">
    <property type="protein sequence ID" value="NYD35889.1"/>
    <property type="molecule type" value="Genomic_DNA"/>
</dbReference>
<dbReference type="InterPro" id="IPR018197">
    <property type="entry name" value="Glycerate_kinase_RE-like"/>
</dbReference>
<dbReference type="SUPFAM" id="SSF110738">
    <property type="entry name" value="Glycerate kinase I"/>
    <property type="match status" value="2"/>
</dbReference>
<name>A0A7Y9J5T2_9PSEU</name>
<dbReference type="InterPro" id="IPR004381">
    <property type="entry name" value="Glycerate_kinase"/>
</dbReference>
<feature type="region of interest" description="Disordered" evidence="1">
    <location>
        <begin position="152"/>
        <end position="180"/>
    </location>
</feature>
<dbReference type="PANTHER" id="PTHR21599">
    <property type="entry name" value="GLYCERATE KINASE"/>
    <property type="match status" value="1"/>
</dbReference>
<protein>
    <submittedName>
        <fullName evidence="2">Glycerate kinase</fullName>
    </submittedName>
</protein>
<dbReference type="Gene3D" id="3.40.50.10350">
    <property type="entry name" value="Glycerate kinase, domain 1"/>
    <property type="match status" value="1"/>
</dbReference>
<comment type="caution">
    <text evidence="2">The sequence shown here is derived from an EMBL/GenBank/DDBJ whole genome shotgun (WGS) entry which is preliminary data.</text>
</comment>
<evidence type="ECO:0000256" key="1">
    <source>
        <dbReference type="SAM" id="MobiDB-lite"/>
    </source>
</evidence>
<dbReference type="Pfam" id="PF02595">
    <property type="entry name" value="Gly_kinase"/>
    <property type="match status" value="1"/>
</dbReference>
<dbReference type="InterPro" id="IPR036129">
    <property type="entry name" value="Glycerate_kinase_sf"/>
</dbReference>
<dbReference type="AlphaFoldDB" id="A0A7Y9J5T2"/>
<dbReference type="GO" id="GO:0031388">
    <property type="term" value="P:organic acid phosphorylation"/>
    <property type="evidence" value="ECO:0007669"/>
    <property type="project" value="InterPro"/>
</dbReference>
<evidence type="ECO:0000313" key="2">
    <source>
        <dbReference type="EMBL" id="NYD35889.1"/>
    </source>
</evidence>
<organism evidence="2 3">
    <name type="scientific">Actinomycetospora corticicola</name>
    <dbReference type="NCBI Taxonomy" id="663602"/>
    <lineage>
        <taxon>Bacteria</taxon>
        <taxon>Bacillati</taxon>
        <taxon>Actinomycetota</taxon>
        <taxon>Actinomycetes</taxon>
        <taxon>Pseudonocardiales</taxon>
        <taxon>Pseudonocardiaceae</taxon>
        <taxon>Actinomycetospora</taxon>
    </lineage>
</organism>
<dbReference type="RefSeq" id="WP_179793650.1">
    <property type="nucleotide sequence ID" value="NZ_BAABHP010000007.1"/>
</dbReference>
<keyword evidence="2" id="KW-0808">Transferase</keyword>
<gene>
    <name evidence="2" type="ORF">BJ983_001991</name>
</gene>
<sequence length="180" mass="18365">MRVLIAPDAFRGTLTGDEAATAIADGWTRGATADEIRRSPVGEAARSLELTPDDELPDLVVTGEGSLEFRSLRDTAVAALAAAAMARSVPCVVLAGQVHVGARVAFEAGIHGAYAAGANAGSVEASMADPSGTLSALAEGIAVHWGGRRGRADLRPEVLPPPRAEPLVPGPRPGEDDSPD</sequence>
<feature type="compositionally biased region" description="Pro residues" evidence="1">
    <location>
        <begin position="158"/>
        <end position="172"/>
    </location>
</feature>